<gene>
    <name evidence="1" type="ORF">MNBD_GAMMA09-479</name>
</gene>
<name>A0A3B0WYH0_9ZZZZ</name>
<sequence>MNVLIYNDLKNSYLSHISFRILILFFLSMLLSCGSDSDTGNSELNDKVGVSLPQNLKMALPANGQLNAYLSLDGGQRQAMNVNVSDNNANISLGGLATGSHKVKIEFEFVYNNNPANPITLASVTRTLALGAGSNSLSIGKDDYTTSGFDWDGDGIDNLQELIDGTSPIARVVVSTISGNTSEDGGSASFSLVLSSLPAANVDLSVQSTNQNEGDVDISQVTFTPANWNMPQVITVTGVNDNLNDGDVVYQITLSAAVSTDADYSNYKPADITLTNIDNPTASVLPVDSSLLNGASLIVIFFGREMDPVLLTLSGSMNSDGGVWSSVSVINDTLSIKPKTRWAEGAQTLSFNAFSIDGVELGVQTINYTVDDSAPTVTFNPASGAAIQNKTPVAIIFSDSMQKSSFLASGDIWNESDQTVIWSSQVVADDTATLNPASSWKDGSKSLVLSANDLAGNALVTQSASYTVDTTIPGIVSITPNGLSPAVGVLSTGTSVKIEFTKSMSVTSLKASGSLWNESDQGLWSSSKGENNNILTLSPAKLWSLSAKTLTLDVSDINANKLATLTLNYSVGCPVGTKNCSGACININGSDANNCGACGTVCGGSNVAGASCSAGTCSIDLCSSGFDDCNSNYADGCEVNLTNDDNNCKSCGNICNDVNACTIGTCSASQCSAAPSDSLCGADSVVLGACAGSTTCSYTGTQTRTVTPKICTANGCANGTSSSTTVSCVIKPNPDGSSCGAFGYTCGGGSCLCPTCVIQ</sequence>
<organism evidence="1">
    <name type="scientific">hydrothermal vent metagenome</name>
    <dbReference type="NCBI Taxonomy" id="652676"/>
    <lineage>
        <taxon>unclassified sequences</taxon>
        <taxon>metagenomes</taxon>
        <taxon>ecological metagenomes</taxon>
    </lineage>
</organism>
<reference evidence="1" key="1">
    <citation type="submission" date="2018-06" db="EMBL/GenBank/DDBJ databases">
        <authorList>
            <person name="Zhirakovskaya E."/>
        </authorList>
    </citation>
    <scope>NUCLEOTIDE SEQUENCE</scope>
</reference>
<accession>A0A3B0WYH0</accession>
<dbReference type="AlphaFoldDB" id="A0A3B0WYH0"/>
<protein>
    <submittedName>
        <fullName evidence="1">Uncharacterized protein</fullName>
    </submittedName>
</protein>
<proteinExistence type="predicted"/>
<dbReference type="EMBL" id="UOFI01000007">
    <property type="protein sequence ID" value="VAW61078.1"/>
    <property type="molecule type" value="Genomic_DNA"/>
</dbReference>
<evidence type="ECO:0000313" key="1">
    <source>
        <dbReference type="EMBL" id="VAW61078.1"/>
    </source>
</evidence>